<evidence type="ECO:0000256" key="5">
    <source>
        <dbReference type="ARBA" id="ARBA00022692"/>
    </source>
</evidence>
<dbReference type="FunFam" id="3.90.550.10:FF:000079">
    <property type="entry name" value="Probable glycosyl transferase"/>
    <property type="match status" value="1"/>
</dbReference>
<reference evidence="11 12" key="1">
    <citation type="journal article" date="2016" name="Antonie Van Leeuwenhoek">
        <title>Denitratimonas tolerans gen. nov., sp. nov., a denitrifying bacterium isolated from a bioreactor for tannery wastewater treatment.</title>
        <authorList>
            <person name="Han S.I."/>
            <person name="Kim J.O."/>
            <person name="Lee Y.R."/>
            <person name="Ekpeghere K.I."/>
            <person name="Koh S.C."/>
            <person name="Whang K.S."/>
        </authorList>
    </citation>
    <scope>NUCLEOTIDE SEQUENCE [LARGE SCALE GENOMIC DNA]</scope>
    <source>
        <strain evidence="11 12">KACC 17565</strain>
    </source>
</reference>
<keyword evidence="6 9" id="KW-1133">Transmembrane helix</keyword>
<gene>
    <name evidence="11" type="ORF">WB794_05930</name>
</gene>
<dbReference type="EC" id="2.4.-.-" evidence="11"/>
<dbReference type="Pfam" id="PF00535">
    <property type="entry name" value="Glycos_transf_2"/>
    <property type="match status" value="1"/>
</dbReference>
<dbReference type="InterPro" id="IPR001173">
    <property type="entry name" value="Glyco_trans_2-like"/>
</dbReference>
<evidence type="ECO:0000256" key="2">
    <source>
        <dbReference type="ARBA" id="ARBA00022475"/>
    </source>
</evidence>
<evidence type="ECO:0000313" key="11">
    <source>
        <dbReference type="EMBL" id="MEJ1249210.1"/>
    </source>
</evidence>
<protein>
    <submittedName>
        <fullName evidence="11">Glycosyltransferase family 2 protein</fullName>
        <ecNumber evidence="11">2.4.-.-</ecNumber>
    </submittedName>
</protein>
<keyword evidence="4 11" id="KW-0808">Transferase</keyword>
<dbReference type="RefSeq" id="WP_337334924.1">
    <property type="nucleotide sequence ID" value="NZ_JBBDHC010000006.1"/>
</dbReference>
<sequence>MDRSQPTRPTLAVVVPAYNEAAVLPRFHARLAAVLDGLDASGSIIYVDDGSRDATWRIIEELAATDARVAALKLARNFGKEAALTAGLDQVDADLALVIDADLQDPPELIPEFIARWREGHDVVYGQRLARDGETWLKRATASAFYRVMQRLSATPIPPDTGDFRLMSRRVVEALRGLRERQRFMKGIFAWVGFRQCALPYRRDPREAGSSKFNYWKLWNFALEGITSFSTVPLRVATYVGLITALVAFGYGLWIVAKTVLWGNPVAGYPSLMTVILFLGGMQLMALGIMGEYLGRLYVEAKARPLYLLEAFRPARSGTRAVAATPWQDAVAGMGPPRPAAGHDA</sequence>
<evidence type="ECO:0000256" key="6">
    <source>
        <dbReference type="ARBA" id="ARBA00022989"/>
    </source>
</evidence>
<feature type="domain" description="Glycosyltransferase 2-like" evidence="10">
    <location>
        <begin position="13"/>
        <end position="175"/>
    </location>
</feature>
<keyword evidence="7 9" id="KW-0472">Membrane</keyword>
<comment type="caution">
    <text evidence="11">The sequence shown here is derived from an EMBL/GenBank/DDBJ whole genome shotgun (WGS) entry which is preliminary data.</text>
</comment>
<feature type="transmembrane region" description="Helical" evidence="9">
    <location>
        <begin position="236"/>
        <end position="257"/>
    </location>
</feature>
<keyword evidence="2" id="KW-1003">Cell membrane</keyword>
<accession>A0AAW9R1E1</accession>
<evidence type="ECO:0000259" key="10">
    <source>
        <dbReference type="Pfam" id="PF00535"/>
    </source>
</evidence>
<keyword evidence="12" id="KW-1185">Reference proteome</keyword>
<dbReference type="GO" id="GO:0005886">
    <property type="term" value="C:plasma membrane"/>
    <property type="evidence" value="ECO:0007669"/>
    <property type="project" value="UniProtKB-SubCell"/>
</dbReference>
<comment type="similarity">
    <text evidence="8">Belongs to the glycosyltransferase 2 family. GtrB subfamily.</text>
</comment>
<dbReference type="Gene3D" id="3.90.550.10">
    <property type="entry name" value="Spore Coat Polysaccharide Biosynthesis Protein SpsA, Chain A"/>
    <property type="match status" value="1"/>
</dbReference>
<evidence type="ECO:0000256" key="8">
    <source>
        <dbReference type="ARBA" id="ARBA00038152"/>
    </source>
</evidence>
<proteinExistence type="inferred from homology"/>
<dbReference type="CDD" id="cd04187">
    <property type="entry name" value="DPM1_like_bac"/>
    <property type="match status" value="1"/>
</dbReference>
<evidence type="ECO:0000256" key="7">
    <source>
        <dbReference type="ARBA" id="ARBA00023136"/>
    </source>
</evidence>
<dbReference type="InterPro" id="IPR029044">
    <property type="entry name" value="Nucleotide-diphossugar_trans"/>
</dbReference>
<feature type="transmembrane region" description="Helical" evidence="9">
    <location>
        <begin position="269"/>
        <end position="294"/>
    </location>
</feature>
<evidence type="ECO:0000256" key="1">
    <source>
        <dbReference type="ARBA" id="ARBA00004651"/>
    </source>
</evidence>
<name>A0AAW9R1E1_9GAMM</name>
<dbReference type="SUPFAM" id="SSF53448">
    <property type="entry name" value="Nucleotide-diphospho-sugar transferases"/>
    <property type="match status" value="1"/>
</dbReference>
<dbReference type="InterPro" id="IPR050256">
    <property type="entry name" value="Glycosyltransferase_2"/>
</dbReference>
<dbReference type="EMBL" id="JBBDHC010000006">
    <property type="protein sequence ID" value="MEJ1249210.1"/>
    <property type="molecule type" value="Genomic_DNA"/>
</dbReference>
<dbReference type="GO" id="GO:0016757">
    <property type="term" value="F:glycosyltransferase activity"/>
    <property type="evidence" value="ECO:0007669"/>
    <property type="project" value="UniProtKB-KW"/>
</dbReference>
<evidence type="ECO:0000256" key="3">
    <source>
        <dbReference type="ARBA" id="ARBA00022676"/>
    </source>
</evidence>
<keyword evidence="3 11" id="KW-0328">Glycosyltransferase</keyword>
<dbReference type="PANTHER" id="PTHR48090:SF1">
    <property type="entry name" value="PROPHAGE BACTOPRENOL GLUCOSYL TRANSFERASE HOMOLOG"/>
    <property type="match status" value="1"/>
</dbReference>
<evidence type="ECO:0000256" key="4">
    <source>
        <dbReference type="ARBA" id="ARBA00022679"/>
    </source>
</evidence>
<keyword evidence="5 9" id="KW-0812">Transmembrane</keyword>
<organism evidence="11 12">
    <name type="scientific">Denitratimonas tolerans</name>
    <dbReference type="NCBI Taxonomy" id="1338420"/>
    <lineage>
        <taxon>Bacteria</taxon>
        <taxon>Pseudomonadati</taxon>
        <taxon>Pseudomonadota</taxon>
        <taxon>Gammaproteobacteria</taxon>
        <taxon>Lysobacterales</taxon>
        <taxon>Lysobacteraceae</taxon>
        <taxon>Denitratimonas</taxon>
    </lineage>
</organism>
<evidence type="ECO:0000313" key="12">
    <source>
        <dbReference type="Proteomes" id="UP001364472"/>
    </source>
</evidence>
<evidence type="ECO:0000256" key="9">
    <source>
        <dbReference type="SAM" id="Phobius"/>
    </source>
</evidence>
<dbReference type="Proteomes" id="UP001364472">
    <property type="component" value="Unassembled WGS sequence"/>
</dbReference>
<dbReference type="AlphaFoldDB" id="A0AAW9R1E1"/>
<dbReference type="PANTHER" id="PTHR48090">
    <property type="entry name" value="UNDECAPRENYL-PHOSPHATE 4-DEOXY-4-FORMAMIDO-L-ARABINOSE TRANSFERASE-RELATED"/>
    <property type="match status" value="1"/>
</dbReference>
<comment type="subcellular location">
    <subcellularLocation>
        <location evidence="1">Cell membrane</location>
        <topology evidence="1">Multi-pass membrane protein</topology>
    </subcellularLocation>
</comment>